<reference evidence="2 3" key="1">
    <citation type="submission" date="2019-04" db="EMBL/GenBank/DDBJ databases">
        <authorList>
            <person name="Alioto T."/>
            <person name="Alioto T."/>
        </authorList>
    </citation>
    <scope>NUCLEOTIDE SEQUENCE [LARGE SCALE GENOMIC DNA]</scope>
</reference>
<evidence type="ECO:0000313" key="3">
    <source>
        <dbReference type="Proteomes" id="UP000335636"/>
    </source>
</evidence>
<dbReference type="EMBL" id="CABDUW010000015">
    <property type="protein sequence ID" value="VTJ52291.1"/>
    <property type="molecule type" value="Genomic_DNA"/>
</dbReference>
<keyword evidence="3" id="KW-1185">Reference proteome</keyword>
<proteinExistence type="predicted"/>
<dbReference type="Proteomes" id="UP000335636">
    <property type="component" value="Unassembled WGS sequence"/>
</dbReference>
<protein>
    <submittedName>
        <fullName evidence="2">Uncharacterized protein</fullName>
    </submittedName>
</protein>
<sequence>MQSKTKGEEIFLRGCGTRYGKCIQKVPDLTPPTRTSRGALSLDIGSTRKCSSATCNGESIWTGAKRWYSQVSYPSENPVLQAPEELTDLSSWLE</sequence>
<dbReference type="EMBL" id="WJEC01006424">
    <property type="protein sequence ID" value="KAF7473548.1"/>
    <property type="molecule type" value="Genomic_DNA"/>
</dbReference>
<reference evidence="1" key="2">
    <citation type="submission" date="2020-08" db="EMBL/GenBank/DDBJ databases">
        <authorList>
            <person name="Shumante A."/>
            <person name="Zimin A.V."/>
            <person name="Puiu D."/>
            <person name="Salzberg S.L."/>
        </authorList>
    </citation>
    <scope>NUCLEOTIDE SEQUENCE</scope>
    <source>
        <strain evidence="1">WC2-LM</strain>
        <tissue evidence="1">Liver</tissue>
    </source>
</reference>
<organism evidence="2 3">
    <name type="scientific">Marmota monax</name>
    <name type="common">Woodchuck</name>
    <dbReference type="NCBI Taxonomy" id="9995"/>
    <lineage>
        <taxon>Eukaryota</taxon>
        <taxon>Metazoa</taxon>
        <taxon>Chordata</taxon>
        <taxon>Craniata</taxon>
        <taxon>Vertebrata</taxon>
        <taxon>Euteleostomi</taxon>
        <taxon>Mammalia</taxon>
        <taxon>Eutheria</taxon>
        <taxon>Euarchontoglires</taxon>
        <taxon>Glires</taxon>
        <taxon>Rodentia</taxon>
        <taxon>Sciuromorpha</taxon>
        <taxon>Sciuridae</taxon>
        <taxon>Xerinae</taxon>
        <taxon>Marmotini</taxon>
        <taxon>Marmota</taxon>
    </lineage>
</organism>
<name>A0A5E4A6H0_MARMO</name>
<gene>
    <name evidence="1" type="ORF">GHT09_015807</name>
    <name evidence="2" type="ORF">MONAX_5E036963</name>
</gene>
<dbReference type="AlphaFoldDB" id="A0A5E4A6H0"/>
<dbReference type="Proteomes" id="UP000662637">
    <property type="component" value="Unassembled WGS sequence"/>
</dbReference>
<evidence type="ECO:0000313" key="2">
    <source>
        <dbReference type="EMBL" id="VTJ52291.1"/>
    </source>
</evidence>
<accession>A0A5E4A6H0</accession>
<evidence type="ECO:0000313" key="1">
    <source>
        <dbReference type="EMBL" id="KAF7473548.1"/>
    </source>
</evidence>